<feature type="transmembrane region" description="Helical" evidence="2">
    <location>
        <begin position="225"/>
        <end position="247"/>
    </location>
</feature>
<keyword evidence="5" id="KW-1185">Reference proteome</keyword>
<feature type="signal peptide" evidence="3">
    <location>
        <begin position="1"/>
        <end position="27"/>
    </location>
</feature>
<proteinExistence type="predicted"/>
<feature type="region of interest" description="Disordered" evidence="1">
    <location>
        <begin position="362"/>
        <end position="392"/>
    </location>
</feature>
<gene>
    <name evidence="4" type="ORF">OCV63_05880</name>
</gene>
<evidence type="ECO:0000256" key="1">
    <source>
        <dbReference type="SAM" id="MobiDB-lite"/>
    </source>
</evidence>
<keyword evidence="2" id="KW-0472">Membrane</keyword>
<feature type="region of interest" description="Disordered" evidence="1">
    <location>
        <begin position="254"/>
        <end position="284"/>
    </location>
</feature>
<keyword evidence="3" id="KW-0732">Signal</keyword>
<accession>A0ABT2RVU0</accession>
<keyword evidence="2" id="KW-1133">Transmembrane helix</keyword>
<feature type="chain" id="PRO_5047293878" evidence="3">
    <location>
        <begin position="28"/>
        <end position="392"/>
    </location>
</feature>
<dbReference type="Gene3D" id="2.30.30.40">
    <property type="entry name" value="SH3 Domains"/>
    <property type="match status" value="1"/>
</dbReference>
<dbReference type="Proteomes" id="UP001652461">
    <property type="component" value="Unassembled WGS sequence"/>
</dbReference>
<feature type="compositionally biased region" description="Acidic residues" evidence="1">
    <location>
        <begin position="98"/>
        <end position="113"/>
    </location>
</feature>
<feature type="region of interest" description="Disordered" evidence="1">
    <location>
        <begin position="309"/>
        <end position="330"/>
    </location>
</feature>
<dbReference type="EMBL" id="JAOQKC010000006">
    <property type="protein sequence ID" value="MCU6696426.1"/>
    <property type="molecule type" value="Genomic_DNA"/>
</dbReference>
<comment type="caution">
    <text evidence="4">The sequence shown here is derived from an EMBL/GenBank/DDBJ whole genome shotgun (WGS) entry which is preliminary data.</text>
</comment>
<protein>
    <submittedName>
        <fullName evidence="4">SH3 domain-containing protein</fullName>
    </submittedName>
</protein>
<feature type="compositionally biased region" description="Acidic residues" evidence="1">
    <location>
        <begin position="254"/>
        <end position="277"/>
    </location>
</feature>
<feature type="region of interest" description="Disordered" evidence="1">
    <location>
        <begin position="96"/>
        <end position="125"/>
    </location>
</feature>
<sequence length="392" mass="43141">MKKRYTGVLAALAAGVLIFSTGLTGEAARIGTITTDGSRVRATADAEGQKVCSLPIDTMVDITDETQSGGKTWYQISFTLDGAQKTGWIRSDLLSVSETEEPAEEQPAEEQPAEGEGGADGSVSTGAYTIQEPAEAYAGADSLEQTTIQVGEQSYTAYQSTATDQLYLVWASGEDGNAGWYWYDPAEETFQQDLGQFSQQGLVNSLQSELTTLKNTSAKSLKQRLYIMVGLGVLSAILLILTIVFAVKSRNAEYEYEDEDDESSGEPDEEEEFEEDEAREKKRGGLFGRRKRDEDEDGDDFDDFVEAAKKKRAEKPKKWVDDSDESAYDDEVYNEAAYDEEEKPDLSLTANLPEIDLSALDEAEKEAEKAAEPEDTDEDLDIEILDLDDLNL</sequence>
<evidence type="ECO:0000313" key="4">
    <source>
        <dbReference type="EMBL" id="MCU6696426.1"/>
    </source>
</evidence>
<keyword evidence="2" id="KW-0812">Transmembrane</keyword>
<evidence type="ECO:0000256" key="2">
    <source>
        <dbReference type="SAM" id="Phobius"/>
    </source>
</evidence>
<evidence type="ECO:0000313" key="5">
    <source>
        <dbReference type="Proteomes" id="UP001652461"/>
    </source>
</evidence>
<evidence type="ECO:0000256" key="3">
    <source>
        <dbReference type="SAM" id="SignalP"/>
    </source>
</evidence>
<name>A0ABT2RVU0_9FIRM</name>
<feature type="compositionally biased region" description="Acidic residues" evidence="1">
    <location>
        <begin position="373"/>
        <end position="392"/>
    </location>
</feature>
<dbReference type="RefSeq" id="WP_158362704.1">
    <property type="nucleotide sequence ID" value="NZ_JAOQKC010000006.1"/>
</dbReference>
<reference evidence="4 5" key="1">
    <citation type="journal article" date="2021" name="ISME Commun">
        <title>Automated analysis of genomic sequences facilitates high-throughput and comprehensive description of bacteria.</title>
        <authorList>
            <person name="Hitch T.C.A."/>
        </authorList>
    </citation>
    <scope>NUCLEOTIDE SEQUENCE [LARGE SCALE GENOMIC DNA]</scope>
    <source>
        <strain evidence="4 5">Sanger_04</strain>
    </source>
</reference>
<organism evidence="4 5">
    <name type="scientific">Laedolimicola ammoniilytica</name>
    <dbReference type="NCBI Taxonomy" id="2981771"/>
    <lineage>
        <taxon>Bacteria</taxon>
        <taxon>Bacillati</taxon>
        <taxon>Bacillota</taxon>
        <taxon>Clostridia</taxon>
        <taxon>Lachnospirales</taxon>
        <taxon>Lachnospiraceae</taxon>
        <taxon>Laedolimicola</taxon>
    </lineage>
</organism>